<gene>
    <name evidence="2" type="ORF">SAMN04489806_1960</name>
</gene>
<feature type="transmembrane region" description="Helical" evidence="1">
    <location>
        <begin position="180"/>
        <end position="199"/>
    </location>
</feature>
<evidence type="ECO:0000313" key="3">
    <source>
        <dbReference type="Proteomes" id="UP000199183"/>
    </source>
</evidence>
<reference evidence="2 3" key="1">
    <citation type="submission" date="2016-10" db="EMBL/GenBank/DDBJ databases">
        <authorList>
            <person name="de Groot N.N."/>
        </authorList>
    </citation>
    <scope>NUCLEOTIDE SEQUENCE [LARGE SCALE GENOMIC DNA]</scope>
    <source>
        <strain evidence="2 3">DSM 21799</strain>
    </source>
</reference>
<protein>
    <recommendedName>
        <fullName evidence="4">DUF2975 domain-containing protein</fullName>
    </recommendedName>
</protein>
<dbReference type="RefSeq" id="WP_091183283.1">
    <property type="nucleotide sequence ID" value="NZ_FNRY01000001.1"/>
</dbReference>
<evidence type="ECO:0008006" key="4">
    <source>
        <dbReference type="Google" id="ProtNLM"/>
    </source>
</evidence>
<name>A0A1H4MRM6_9MICO</name>
<dbReference type="OrthoDB" id="5148898at2"/>
<sequence>MSARNPVLPSKKRQTDAATAVITLVIASVAALFGLAMTLIGVLGIVNAFVGEELIIPVSADAAASVAGAEAGANGLAAATFTGADAHVANASGLVRLLVGSHALLSMVVEVSVAATISILCIALVRGRPFVPLLRRSIVALAFVLVIVGSLARAALAFANLELATEWDLAAFPPAAVFDFTPMIVGVVLALLATAFTVGERLQRDTEGLV</sequence>
<dbReference type="Proteomes" id="UP000199183">
    <property type="component" value="Unassembled WGS sequence"/>
</dbReference>
<dbReference type="STRING" id="640635.SAMN04489806_1960"/>
<evidence type="ECO:0000256" key="1">
    <source>
        <dbReference type="SAM" id="Phobius"/>
    </source>
</evidence>
<organism evidence="2 3">
    <name type="scientific">Paramicrobacterium humi</name>
    <dbReference type="NCBI Taxonomy" id="640635"/>
    <lineage>
        <taxon>Bacteria</taxon>
        <taxon>Bacillati</taxon>
        <taxon>Actinomycetota</taxon>
        <taxon>Actinomycetes</taxon>
        <taxon>Micrococcales</taxon>
        <taxon>Microbacteriaceae</taxon>
        <taxon>Paramicrobacterium</taxon>
    </lineage>
</organism>
<keyword evidence="1" id="KW-1133">Transmembrane helix</keyword>
<feature type="transmembrane region" description="Helical" evidence="1">
    <location>
        <begin position="21"/>
        <end position="50"/>
    </location>
</feature>
<feature type="transmembrane region" description="Helical" evidence="1">
    <location>
        <begin position="103"/>
        <end position="125"/>
    </location>
</feature>
<dbReference type="EMBL" id="FNRY01000001">
    <property type="protein sequence ID" value="SEB85696.1"/>
    <property type="molecule type" value="Genomic_DNA"/>
</dbReference>
<dbReference type="AlphaFoldDB" id="A0A1H4MRM6"/>
<feature type="transmembrane region" description="Helical" evidence="1">
    <location>
        <begin position="137"/>
        <end position="160"/>
    </location>
</feature>
<proteinExistence type="predicted"/>
<keyword evidence="1" id="KW-0812">Transmembrane</keyword>
<keyword evidence="1" id="KW-0472">Membrane</keyword>
<evidence type="ECO:0000313" key="2">
    <source>
        <dbReference type="EMBL" id="SEB85696.1"/>
    </source>
</evidence>
<accession>A0A1H4MRM6</accession>
<keyword evidence="3" id="KW-1185">Reference proteome</keyword>